<feature type="domain" description="Peptidoglycan binding-like" evidence="1">
    <location>
        <begin position="115"/>
        <end position="153"/>
    </location>
</feature>
<proteinExistence type="predicted"/>
<dbReference type="Pfam" id="PF01471">
    <property type="entry name" value="PG_binding_1"/>
    <property type="match status" value="1"/>
</dbReference>
<evidence type="ECO:0000313" key="2">
    <source>
        <dbReference type="EMBL" id="MEH7829732.1"/>
    </source>
</evidence>
<gene>
    <name evidence="2" type="ORF">V6590_16405</name>
</gene>
<protein>
    <submittedName>
        <fullName evidence="2">Peptidoglycan-binding domain-containing protein</fullName>
    </submittedName>
</protein>
<comment type="caution">
    <text evidence="2">The sequence shown here is derived from an EMBL/GenBank/DDBJ whole genome shotgun (WGS) entry which is preliminary data.</text>
</comment>
<keyword evidence="3" id="KW-1185">Reference proteome</keyword>
<dbReference type="EMBL" id="JBALHR010000012">
    <property type="protein sequence ID" value="MEH7829732.1"/>
    <property type="molecule type" value="Genomic_DNA"/>
</dbReference>
<dbReference type="SUPFAM" id="SSF47090">
    <property type="entry name" value="PGBD-like"/>
    <property type="match status" value="1"/>
</dbReference>
<dbReference type="InterPro" id="IPR002477">
    <property type="entry name" value="Peptidoglycan-bd-like"/>
</dbReference>
<reference evidence="2" key="1">
    <citation type="submission" date="2024-02" db="EMBL/GenBank/DDBJ databases">
        <title>Genome sequences of strain Gemmobacter sp. JM10B15.</title>
        <authorList>
            <person name="Zhang M."/>
        </authorList>
    </citation>
    <scope>NUCLEOTIDE SEQUENCE</scope>
    <source>
        <strain evidence="2">JM10B15</strain>
    </source>
</reference>
<dbReference type="Proteomes" id="UP001431963">
    <property type="component" value="Unassembled WGS sequence"/>
</dbReference>
<name>A0ABU8BZN6_9RHOB</name>
<evidence type="ECO:0000313" key="3">
    <source>
        <dbReference type="Proteomes" id="UP001431963"/>
    </source>
</evidence>
<dbReference type="RefSeq" id="WP_335424760.1">
    <property type="nucleotide sequence ID" value="NZ_JBALHR010000012.1"/>
</dbReference>
<dbReference type="Gene3D" id="1.10.101.10">
    <property type="entry name" value="PGBD-like superfamily/PGBD"/>
    <property type="match status" value="1"/>
</dbReference>
<evidence type="ECO:0000259" key="1">
    <source>
        <dbReference type="Pfam" id="PF01471"/>
    </source>
</evidence>
<accession>A0ABU8BZN6</accession>
<organism evidence="2 3">
    <name type="scientific">Gemmobacter denitrificans</name>
    <dbReference type="NCBI Taxonomy" id="3123040"/>
    <lineage>
        <taxon>Bacteria</taxon>
        <taxon>Pseudomonadati</taxon>
        <taxon>Pseudomonadota</taxon>
        <taxon>Alphaproteobacteria</taxon>
        <taxon>Rhodobacterales</taxon>
        <taxon>Paracoccaceae</taxon>
        <taxon>Gemmobacter</taxon>
    </lineage>
</organism>
<dbReference type="InterPro" id="IPR036365">
    <property type="entry name" value="PGBD-like_sf"/>
</dbReference>
<sequence length="176" mass="18560">MTAMIAAALLSACTPGGVPVAPGNADLGAEIIRPRDPDTPPPKGKPGECWATDVTPAIIETVSEQVILAPAVTDATGRVISPAQISTETRQRMVQDRTVVHFRTPCAEAMTVDFIATLQRALKARGYFLQPVTGMMDAATRDAIRRFQEPLGLDSPVISLAGARSLGIIATALEDL</sequence>
<dbReference type="InterPro" id="IPR036366">
    <property type="entry name" value="PGBDSf"/>
</dbReference>